<feature type="chain" id="PRO_5022137637" evidence="1">
    <location>
        <begin position="27"/>
        <end position="533"/>
    </location>
</feature>
<dbReference type="EC" id="3.1.6.1" evidence="3"/>
<dbReference type="KEGG" id="aagg:ETAA8_40690"/>
<evidence type="ECO:0000259" key="2">
    <source>
        <dbReference type="Pfam" id="PF00884"/>
    </source>
</evidence>
<dbReference type="CDD" id="cd16142">
    <property type="entry name" value="ARS_like"/>
    <property type="match status" value="1"/>
</dbReference>
<dbReference type="Gene3D" id="3.40.720.10">
    <property type="entry name" value="Alkaline Phosphatase, subunit A"/>
    <property type="match status" value="1"/>
</dbReference>
<dbReference type="InterPro" id="IPR017850">
    <property type="entry name" value="Alkaline_phosphatase_core_sf"/>
</dbReference>
<dbReference type="InterPro" id="IPR052701">
    <property type="entry name" value="GAG_Ulvan_Degrading_Sulfatases"/>
</dbReference>
<keyword evidence="1" id="KW-0732">Signal</keyword>
<dbReference type="PANTHER" id="PTHR43751">
    <property type="entry name" value="SULFATASE"/>
    <property type="match status" value="1"/>
</dbReference>
<dbReference type="EMBL" id="CP036274">
    <property type="protein sequence ID" value="QDU28963.1"/>
    <property type="molecule type" value="Genomic_DNA"/>
</dbReference>
<feature type="signal peptide" evidence="1">
    <location>
        <begin position="1"/>
        <end position="26"/>
    </location>
</feature>
<dbReference type="Gene3D" id="3.30.1120.10">
    <property type="match status" value="1"/>
</dbReference>
<dbReference type="AlphaFoldDB" id="A0A517YFF9"/>
<protein>
    <submittedName>
        <fullName evidence="3">Arylsulfatase</fullName>
        <ecNumber evidence="3">3.1.6.1</ecNumber>
    </submittedName>
</protein>
<dbReference type="Pfam" id="PF00884">
    <property type="entry name" value="Sulfatase"/>
    <property type="match status" value="1"/>
</dbReference>
<evidence type="ECO:0000256" key="1">
    <source>
        <dbReference type="SAM" id="SignalP"/>
    </source>
</evidence>
<reference evidence="3 4" key="1">
    <citation type="submission" date="2019-02" db="EMBL/GenBank/DDBJ databases">
        <title>Deep-cultivation of Planctomycetes and their phenomic and genomic characterization uncovers novel biology.</title>
        <authorList>
            <person name="Wiegand S."/>
            <person name="Jogler M."/>
            <person name="Boedeker C."/>
            <person name="Pinto D."/>
            <person name="Vollmers J."/>
            <person name="Rivas-Marin E."/>
            <person name="Kohn T."/>
            <person name="Peeters S.H."/>
            <person name="Heuer A."/>
            <person name="Rast P."/>
            <person name="Oberbeckmann S."/>
            <person name="Bunk B."/>
            <person name="Jeske O."/>
            <person name="Meyerdierks A."/>
            <person name="Storesund J.E."/>
            <person name="Kallscheuer N."/>
            <person name="Luecker S."/>
            <person name="Lage O.M."/>
            <person name="Pohl T."/>
            <person name="Merkel B.J."/>
            <person name="Hornburger P."/>
            <person name="Mueller R.-W."/>
            <person name="Bruemmer F."/>
            <person name="Labrenz M."/>
            <person name="Spormann A.M."/>
            <person name="Op den Camp H."/>
            <person name="Overmann J."/>
            <person name="Amann R."/>
            <person name="Jetten M.S.M."/>
            <person name="Mascher T."/>
            <person name="Medema M.H."/>
            <person name="Devos D.P."/>
            <person name="Kaster A.-K."/>
            <person name="Ovreas L."/>
            <person name="Rohde M."/>
            <person name="Galperin M.Y."/>
            <person name="Jogler C."/>
        </authorList>
    </citation>
    <scope>NUCLEOTIDE SEQUENCE [LARGE SCALE GENOMIC DNA]</scope>
    <source>
        <strain evidence="3 4">ETA_A8</strain>
    </source>
</reference>
<accession>A0A517YFF9</accession>
<dbReference type="Pfam" id="PF14707">
    <property type="entry name" value="Sulfatase_C"/>
    <property type="match status" value="1"/>
</dbReference>
<evidence type="ECO:0000313" key="3">
    <source>
        <dbReference type="EMBL" id="QDU28963.1"/>
    </source>
</evidence>
<keyword evidence="3" id="KW-0378">Hydrolase</keyword>
<dbReference type="InterPro" id="IPR000917">
    <property type="entry name" value="Sulfatase_N"/>
</dbReference>
<gene>
    <name evidence="3" type="primary">atsA_36</name>
    <name evidence="3" type="ORF">ETAA8_40690</name>
</gene>
<keyword evidence="4" id="KW-1185">Reference proteome</keyword>
<dbReference type="GO" id="GO:0004065">
    <property type="term" value="F:arylsulfatase activity"/>
    <property type="evidence" value="ECO:0007669"/>
    <property type="project" value="UniProtKB-EC"/>
</dbReference>
<proteinExistence type="predicted"/>
<sequence length="533" mass="60475" precursor="true">MNLKRMCGAFIALLTITLLSPLFTSAQSKRPNIVIIWGDDIGQSNVSAYSHGVMGYKTPNIDRLAKEGMMFTDYYAEQSCTAGRASFLTGQHGLRTGMTKVGLPAATLGLQKEDPTIAELLKPLGYTTGQFGKNHLGDRNEFLPTVHGFDEFYGNLYHLNAEEEPEHPDYPKDPAFRAKYGPRGVMDCKATFNDDPTIDPRFGRVGRQIIKDTGPLTKKRMETIDDDVAGRAADFIQRQSKTNKPFFVWVNFTHMHARTYPKPESKGQSGRWQSEYHDVMIDHDRNVGTVLKALDDAGIAGDTFVMYSTDNGPHMNTWPDGAMTPFRNEKNTNWEGAYRVPCMVKWPNKIKPGSVSNDIVGHHDWLPTLLAMAGDTDVTNKLLKGHQVGDMTYKVHLDGFNLVPYLTGKTEKSPRESFIYCNDDQQVVAMRYDNWKLVFMEQRTQGTLKVWADPFVTLRVPLIFNLRMDPYERAQVTSNTYYDWLFSHAFLLVPAQDYIGKFLLTFKDYPQRQKAASFNLDEVMQKLKEVPAK</sequence>
<dbReference type="PANTHER" id="PTHR43751:SF2">
    <property type="entry name" value="SULFATASE N-TERMINAL DOMAIN-CONTAINING PROTEIN"/>
    <property type="match status" value="1"/>
</dbReference>
<dbReference type="RefSeq" id="WP_145092074.1">
    <property type="nucleotide sequence ID" value="NZ_CP036274.1"/>
</dbReference>
<dbReference type="SUPFAM" id="SSF53649">
    <property type="entry name" value="Alkaline phosphatase-like"/>
    <property type="match status" value="1"/>
</dbReference>
<evidence type="ECO:0000313" key="4">
    <source>
        <dbReference type="Proteomes" id="UP000315017"/>
    </source>
</evidence>
<organism evidence="3 4">
    <name type="scientific">Anatilimnocola aggregata</name>
    <dbReference type="NCBI Taxonomy" id="2528021"/>
    <lineage>
        <taxon>Bacteria</taxon>
        <taxon>Pseudomonadati</taxon>
        <taxon>Planctomycetota</taxon>
        <taxon>Planctomycetia</taxon>
        <taxon>Pirellulales</taxon>
        <taxon>Pirellulaceae</taxon>
        <taxon>Anatilimnocola</taxon>
    </lineage>
</organism>
<name>A0A517YFF9_9BACT</name>
<dbReference type="Proteomes" id="UP000315017">
    <property type="component" value="Chromosome"/>
</dbReference>
<dbReference type="OrthoDB" id="9783154at2"/>
<feature type="domain" description="Sulfatase N-terminal" evidence="2">
    <location>
        <begin position="31"/>
        <end position="374"/>
    </location>
</feature>